<sequence length="116" mass="13029">MITALRSPPIHPPAIIRLPLSHPSAIFRLPLSHPSAIFRLPLSHPPGPSRQAPFTFLAAIFWQPFRPLVSVQATFPTKLRRDFQLALTSFSCSFQPCLLFSLIRLALSLFCYGFSK</sequence>
<accession>A0ABC8QZ00</accession>
<keyword evidence="2" id="KW-1185">Reference proteome</keyword>
<dbReference type="EMBL" id="CAUOFW020000849">
    <property type="protein sequence ID" value="CAK9137986.1"/>
    <property type="molecule type" value="Genomic_DNA"/>
</dbReference>
<comment type="caution">
    <text evidence="1">The sequence shown here is derived from an EMBL/GenBank/DDBJ whole genome shotgun (WGS) entry which is preliminary data.</text>
</comment>
<evidence type="ECO:0000313" key="1">
    <source>
        <dbReference type="EMBL" id="CAK9137986.1"/>
    </source>
</evidence>
<dbReference type="Proteomes" id="UP001642360">
    <property type="component" value="Unassembled WGS sequence"/>
</dbReference>
<reference evidence="1 2" key="1">
    <citation type="submission" date="2024-02" db="EMBL/GenBank/DDBJ databases">
        <authorList>
            <person name="Vignale AGUSTIN F."/>
            <person name="Sosa J E."/>
            <person name="Modenutti C."/>
        </authorList>
    </citation>
    <scope>NUCLEOTIDE SEQUENCE [LARGE SCALE GENOMIC DNA]</scope>
</reference>
<organism evidence="1 2">
    <name type="scientific">Ilex paraguariensis</name>
    <name type="common">yerba mate</name>
    <dbReference type="NCBI Taxonomy" id="185542"/>
    <lineage>
        <taxon>Eukaryota</taxon>
        <taxon>Viridiplantae</taxon>
        <taxon>Streptophyta</taxon>
        <taxon>Embryophyta</taxon>
        <taxon>Tracheophyta</taxon>
        <taxon>Spermatophyta</taxon>
        <taxon>Magnoliopsida</taxon>
        <taxon>eudicotyledons</taxon>
        <taxon>Gunneridae</taxon>
        <taxon>Pentapetalae</taxon>
        <taxon>asterids</taxon>
        <taxon>campanulids</taxon>
        <taxon>Aquifoliales</taxon>
        <taxon>Aquifoliaceae</taxon>
        <taxon>Ilex</taxon>
    </lineage>
</organism>
<protein>
    <submittedName>
        <fullName evidence="1">Uncharacterized protein</fullName>
    </submittedName>
</protein>
<evidence type="ECO:0000313" key="2">
    <source>
        <dbReference type="Proteomes" id="UP001642360"/>
    </source>
</evidence>
<proteinExistence type="predicted"/>
<name>A0ABC8QZ00_9AQUA</name>
<gene>
    <name evidence="1" type="ORF">ILEXP_LOCUS5044</name>
</gene>
<dbReference type="AlphaFoldDB" id="A0ABC8QZ00"/>